<dbReference type="EMBL" id="UFVS01000001">
    <property type="protein sequence ID" value="SUX42301.1"/>
    <property type="molecule type" value="Genomic_DNA"/>
</dbReference>
<evidence type="ECO:0000313" key="4">
    <source>
        <dbReference type="Proteomes" id="UP000255231"/>
    </source>
</evidence>
<reference evidence="2 4" key="2">
    <citation type="submission" date="2018-06" db="EMBL/GenBank/DDBJ databases">
        <authorList>
            <consortium name="Pathogen Informatics"/>
            <person name="Doyle S."/>
        </authorList>
    </citation>
    <scope>NUCLEOTIDE SEQUENCE [LARGE SCALE GENOMIC DNA]</scope>
    <source>
        <strain evidence="2 4">NCTC13560</strain>
    </source>
</reference>
<reference evidence="1 3" key="1">
    <citation type="submission" date="2017-01" db="EMBL/GenBank/DDBJ databases">
        <authorList>
            <person name="Varghese N."/>
            <person name="Submissions S."/>
        </authorList>
    </citation>
    <scope>NUCLEOTIDE SEQUENCE [LARGE SCALE GENOMIC DNA]</scope>
    <source>
        <strain evidence="1 3">ATCC 27950</strain>
    </source>
</reference>
<gene>
    <name evidence="2" type="ORF">NCTC13560_01118</name>
    <name evidence="1" type="ORF">SAMN05421682_108183</name>
</gene>
<dbReference type="OrthoDB" id="6717961at2"/>
<protein>
    <submittedName>
        <fullName evidence="2">Uncharacterized protein</fullName>
    </submittedName>
</protein>
<dbReference type="Proteomes" id="UP000185725">
    <property type="component" value="Unassembled WGS sequence"/>
</dbReference>
<evidence type="ECO:0000313" key="3">
    <source>
        <dbReference type="Proteomes" id="UP000185725"/>
    </source>
</evidence>
<keyword evidence="3" id="KW-1185">Reference proteome</keyword>
<proteinExistence type="predicted"/>
<name>A0A381F6W2_9FLAO</name>
<accession>A0A381F6W2</accession>
<dbReference type="EMBL" id="FTMF01000008">
    <property type="protein sequence ID" value="SIQ80252.1"/>
    <property type="molecule type" value="Genomic_DNA"/>
</dbReference>
<dbReference type="KEGG" id="cil:EG358_02570"/>
<evidence type="ECO:0000313" key="1">
    <source>
        <dbReference type="EMBL" id="SIQ80252.1"/>
    </source>
</evidence>
<dbReference type="Proteomes" id="UP000255231">
    <property type="component" value="Unassembled WGS sequence"/>
</dbReference>
<evidence type="ECO:0000313" key="2">
    <source>
        <dbReference type="EMBL" id="SUX42301.1"/>
    </source>
</evidence>
<dbReference type="GeneID" id="303672570"/>
<dbReference type="AlphaFoldDB" id="A0A381F6W2"/>
<sequence>MNNIYNGFTFVKALSLNNPTGTSTIGKSLLENASEEKPFLHAVVEFRTVYKTYDGSFGYDWYRKNDNGQSYGGMYKSFIESGYKDGKTNLKTDEAINRFLDMYEEISINLSFRKSQKEREEKNYQVPYLSMFSKETVEAMKLPKDFVQPQFSVTLSAIVEIARNSVLKFEYDTTLFDITPQILADKSADRGIHQSKTKEITIICKKDLDSNKEIKIYAYPQDRKYKRSLAGKITVLQNNEKVRKNVNFALVNIKTNIKNVPSPNANTGEIEPAEVDALRKAMYQCLILPNILEVPLLDLSDNDNFKIIKNNFGNDQYGKYIFHKTIPTVKWTDGGIFHSYAYSDCHDYVKKLYISKNQNLLKRTFYKNSKETVDEQYLIDNIFTVFAFREDSFQTYRSSYFFDNHAVEGEVKNIGENTAMLFNSLNSAKRANDTSLAHEVLHGLGIYHTHIDENPIPTSKILCTFEEKSTDNYMSYRAVDPDGTVKGGERETLWRWQWKIANKNIPEIESDPK</sequence>
<organism evidence="2 4">
    <name type="scientific">Chryseobacterium indoltheticum</name>
    <dbReference type="NCBI Taxonomy" id="254"/>
    <lineage>
        <taxon>Bacteria</taxon>
        <taxon>Pseudomonadati</taxon>
        <taxon>Bacteroidota</taxon>
        <taxon>Flavobacteriia</taxon>
        <taxon>Flavobacteriales</taxon>
        <taxon>Weeksellaceae</taxon>
        <taxon>Chryseobacterium group</taxon>
        <taxon>Chryseobacterium</taxon>
    </lineage>
</organism>
<dbReference type="RefSeq" id="WP_076561321.1">
    <property type="nucleotide sequence ID" value="NZ_CP033929.1"/>
</dbReference>